<sequence length="73" mass="8108">MAINLHTGEYPIYSFNLSGPFGNKMLMISAPPGDFLNDADMDALMTDFKRTLLARDDVDSAPLLKYDESHANL</sequence>
<keyword evidence="2" id="KW-1185">Reference proteome</keyword>
<name>A0A919EZQ3_9ACTN</name>
<reference evidence="2" key="1">
    <citation type="journal article" date="2019" name="Int. J. Syst. Evol. Microbiol.">
        <title>The Global Catalogue of Microorganisms (GCM) 10K type strain sequencing project: providing services to taxonomists for standard genome sequencing and annotation.</title>
        <authorList>
            <consortium name="The Broad Institute Genomics Platform"/>
            <consortium name="The Broad Institute Genome Sequencing Center for Infectious Disease"/>
            <person name="Wu L."/>
            <person name="Ma J."/>
        </authorList>
    </citation>
    <scope>NUCLEOTIDE SEQUENCE [LARGE SCALE GENOMIC DNA]</scope>
    <source>
        <strain evidence="2">JCM 4253</strain>
    </source>
</reference>
<proteinExistence type="predicted"/>
<dbReference type="AlphaFoldDB" id="A0A919EZQ3"/>
<dbReference type="Proteomes" id="UP000619355">
    <property type="component" value="Unassembled WGS sequence"/>
</dbReference>
<organism evidence="1 2">
    <name type="scientific">Streptomyces capoamus</name>
    <dbReference type="NCBI Taxonomy" id="68183"/>
    <lineage>
        <taxon>Bacteria</taxon>
        <taxon>Bacillati</taxon>
        <taxon>Actinomycetota</taxon>
        <taxon>Actinomycetes</taxon>
        <taxon>Kitasatosporales</taxon>
        <taxon>Streptomycetaceae</taxon>
        <taxon>Streptomyces</taxon>
    </lineage>
</organism>
<evidence type="ECO:0000313" key="2">
    <source>
        <dbReference type="Proteomes" id="UP000619355"/>
    </source>
</evidence>
<gene>
    <name evidence="1" type="ORF">GCM10018980_51980</name>
</gene>
<dbReference type="EMBL" id="BNBF01000017">
    <property type="protein sequence ID" value="GHG62216.1"/>
    <property type="molecule type" value="Genomic_DNA"/>
</dbReference>
<comment type="caution">
    <text evidence="1">The sequence shown here is derived from an EMBL/GenBank/DDBJ whole genome shotgun (WGS) entry which is preliminary data.</text>
</comment>
<evidence type="ECO:0000313" key="1">
    <source>
        <dbReference type="EMBL" id="GHG62216.1"/>
    </source>
</evidence>
<dbReference type="RefSeq" id="WP_189984629.1">
    <property type="nucleotide sequence ID" value="NZ_BNBF01000017.1"/>
</dbReference>
<protein>
    <submittedName>
        <fullName evidence="1">Uncharacterized protein</fullName>
    </submittedName>
</protein>
<accession>A0A919EZQ3</accession>